<feature type="region of interest" description="Disordered" evidence="15">
    <location>
        <begin position="964"/>
        <end position="1033"/>
    </location>
</feature>
<keyword evidence="10 14" id="KW-0804">Transcription</keyword>
<dbReference type="FunFam" id="1.10.10.60:FF:000116">
    <property type="entry name" value="Cut-like homeobox 2b"/>
    <property type="match status" value="1"/>
</dbReference>
<dbReference type="InterPro" id="IPR009057">
    <property type="entry name" value="Homeodomain-like_sf"/>
</dbReference>
<comment type="function">
    <text evidence="1">Sequence-specific transcription factor which is part of a developmental regulatory system that provides cells with specific positional identities on the anterior-posterior axis.</text>
</comment>
<feature type="compositionally biased region" description="Low complexity" evidence="15">
    <location>
        <begin position="976"/>
        <end position="993"/>
    </location>
</feature>
<keyword evidence="7" id="KW-0175">Coiled coil</keyword>
<dbReference type="SUPFAM" id="SSF47413">
    <property type="entry name" value="lambda repressor-like DNA-binding domains"/>
    <property type="match status" value="3"/>
</dbReference>
<keyword evidence="4" id="KW-0597">Phosphoprotein</keyword>
<dbReference type="SUPFAM" id="SSF46689">
    <property type="entry name" value="Homeodomain-like"/>
    <property type="match status" value="1"/>
</dbReference>
<dbReference type="InterPro" id="IPR003350">
    <property type="entry name" value="CUT_dom"/>
</dbReference>
<dbReference type="GO" id="GO:0005634">
    <property type="term" value="C:nucleus"/>
    <property type="evidence" value="ECO:0007669"/>
    <property type="project" value="UniProtKB-SubCell"/>
</dbReference>
<dbReference type="STRING" id="69293.ENSGACP00000013112"/>
<evidence type="ECO:0000256" key="2">
    <source>
        <dbReference type="ARBA" id="ARBA00004123"/>
    </source>
</evidence>
<keyword evidence="9 12" id="KW-0371">Homeobox</keyword>
<evidence type="ECO:0000256" key="10">
    <source>
        <dbReference type="ARBA" id="ARBA00023163"/>
    </source>
</evidence>
<dbReference type="InterPro" id="IPR010982">
    <property type="entry name" value="Lambda_DNA-bd_dom_sf"/>
</dbReference>
<dbReference type="GO" id="GO:0000981">
    <property type="term" value="F:DNA-binding transcription factor activity, RNA polymerase II-specific"/>
    <property type="evidence" value="ECO:0007669"/>
    <property type="project" value="InterPro"/>
</dbReference>
<accession>G3P689</accession>
<dbReference type="InterPro" id="IPR001356">
    <property type="entry name" value="HD"/>
</dbReference>
<evidence type="ECO:0000259" key="17">
    <source>
        <dbReference type="PROSITE" id="PS51042"/>
    </source>
</evidence>
<dbReference type="OMA" id="LESKPYH"/>
<dbReference type="Ensembl" id="ENSGACT00000013137.1">
    <property type="protein sequence ID" value="ENSGACP00000013112.1"/>
    <property type="gene ID" value="ENSGACG00000009915.1"/>
</dbReference>
<dbReference type="InterPro" id="IPR017970">
    <property type="entry name" value="Homeobox_CS"/>
</dbReference>
<evidence type="ECO:0000256" key="6">
    <source>
        <dbReference type="ARBA" id="ARBA00023015"/>
    </source>
</evidence>
<feature type="compositionally biased region" description="Basic and acidic residues" evidence="15">
    <location>
        <begin position="239"/>
        <end position="254"/>
    </location>
</feature>
<dbReference type="PROSITE" id="PS00027">
    <property type="entry name" value="HOMEOBOX_1"/>
    <property type="match status" value="1"/>
</dbReference>
<feature type="compositionally biased region" description="Low complexity" evidence="15">
    <location>
        <begin position="514"/>
        <end position="540"/>
    </location>
</feature>
<evidence type="ECO:0000256" key="1">
    <source>
        <dbReference type="ARBA" id="ARBA00003263"/>
    </source>
</evidence>
<dbReference type="GO" id="GO:0000977">
    <property type="term" value="F:RNA polymerase II transcription regulatory region sequence-specific DNA binding"/>
    <property type="evidence" value="ECO:0007669"/>
    <property type="project" value="TreeGrafter"/>
</dbReference>
<keyword evidence="11 12" id="KW-0539">Nucleus</keyword>
<evidence type="ECO:0000256" key="4">
    <source>
        <dbReference type="ARBA" id="ARBA00022553"/>
    </source>
</evidence>
<dbReference type="Gene3D" id="1.10.260.40">
    <property type="entry name" value="lambda repressor-like DNA-binding domains"/>
    <property type="match status" value="3"/>
</dbReference>
<evidence type="ECO:0000256" key="7">
    <source>
        <dbReference type="ARBA" id="ARBA00023054"/>
    </source>
</evidence>
<dbReference type="FunFam" id="1.10.260.40:FF:000004">
    <property type="entry name" value="Cut-like homeobox 1a"/>
    <property type="match status" value="1"/>
</dbReference>
<feature type="compositionally biased region" description="Polar residues" evidence="15">
    <location>
        <begin position="936"/>
        <end position="950"/>
    </location>
</feature>
<dbReference type="PROSITE" id="PS51042">
    <property type="entry name" value="CUT"/>
    <property type="match status" value="2"/>
</dbReference>
<dbReference type="Pfam" id="PF25398">
    <property type="entry name" value="CUX1_N"/>
    <property type="match status" value="1"/>
</dbReference>
<evidence type="ECO:0000313" key="18">
    <source>
        <dbReference type="Ensembl" id="ENSGACP00000013112.1"/>
    </source>
</evidence>
<feature type="domain" description="Homeobox" evidence="16">
    <location>
        <begin position="1163"/>
        <end position="1223"/>
    </location>
</feature>
<dbReference type="AlphaFoldDB" id="G3P689"/>
<evidence type="ECO:0000256" key="14">
    <source>
        <dbReference type="RuleBase" id="RU361129"/>
    </source>
</evidence>
<dbReference type="PANTHER" id="PTHR14043:SF4">
    <property type="entry name" value="HOMEOBOX PROTEIN CUT-LIKE 1"/>
    <property type="match status" value="1"/>
</dbReference>
<organism evidence="18">
    <name type="scientific">Gasterosteus aculeatus</name>
    <name type="common">Three-spined stickleback</name>
    <dbReference type="NCBI Taxonomy" id="69293"/>
    <lineage>
        <taxon>Eukaryota</taxon>
        <taxon>Metazoa</taxon>
        <taxon>Chordata</taxon>
        <taxon>Craniata</taxon>
        <taxon>Vertebrata</taxon>
        <taxon>Euteleostomi</taxon>
        <taxon>Actinopterygii</taxon>
        <taxon>Neopterygii</taxon>
        <taxon>Teleostei</taxon>
        <taxon>Neoteleostei</taxon>
        <taxon>Acanthomorphata</taxon>
        <taxon>Eupercaria</taxon>
        <taxon>Perciformes</taxon>
        <taxon>Cottioidei</taxon>
        <taxon>Gasterosteales</taxon>
        <taxon>Gasterosteidae</taxon>
        <taxon>Gasterosteus</taxon>
    </lineage>
</organism>
<evidence type="ECO:0000256" key="15">
    <source>
        <dbReference type="SAM" id="MobiDB-lite"/>
    </source>
</evidence>
<dbReference type="InParanoid" id="G3P689"/>
<evidence type="ECO:0000256" key="3">
    <source>
        <dbReference type="ARBA" id="ARBA00008190"/>
    </source>
</evidence>
<feature type="region of interest" description="Disordered" evidence="15">
    <location>
        <begin position="1233"/>
        <end position="1262"/>
    </location>
</feature>
<feature type="region of interest" description="Disordered" evidence="15">
    <location>
        <begin position="499"/>
        <end position="544"/>
    </location>
</feature>
<reference evidence="18" key="1">
    <citation type="submission" date="2006-01" db="EMBL/GenBank/DDBJ databases">
        <authorList>
            <person name="Lindblad-Toh K."/>
            <person name="Mauceli E."/>
            <person name="Grabherr M."/>
            <person name="Chang J.L."/>
            <person name="Lander E.S."/>
        </authorList>
    </citation>
    <scope>NUCLEOTIDE SEQUENCE [LARGE SCALE GENOMIC DNA]</scope>
</reference>
<sequence>LVCVGGGVGDKELDATATQLANRQDESEQSRKKLIDLSREFKKSTPEDFRKQVAPLLKSFQGEIDALSKRSKEAEAAFLNVYKKIIDVPDPVPVLELAQQLQLKLQRMHDIETENTKLRETLEDYNKEFAEVKNQEVTIKALKEKIREYEQSLKNQAENLAQEKQLQLHNDYAEKERKLQESQDSMSSRLEEAEHKAQSLQTALETTQAELFDLKTKYDEESTAKADEIEMVMTDLERANQRAETAQRETESLREQLSSTNLSQLGSPADADTDTEQQAEAASHSSLEAELRAKERETAQLVEDVQRLQASLTKLRETTSSQITQLEQQLSSKTAVLKELEDKLQKQTDYEEVKKELSILKSMEFGTSDSVQDSSKPLEVLLLERNRSLQSESAALRIANTELSGSARRKGTEVSSPKEETMPGELPLSRTHTDPLNTATTTTTSGETHPFSPTGIGQDFYSPVFPLSSCFNLLLQSLQESSGIPSGALLFTPCSGSAAVPLAASSPQPPPASPDMAPVNGSSTAGSAPSPSPSHSDATTGSILDGEDMDTAEIARQVKEQLIKHNIGQRVFGHYVLGLSQGSVSEILARPKPWNKLTIRGKEPFHKMRQFLADEQNILALRSIQGRQREGSGQPQLSRVFQDVPKRRALSNTASHTGNITARVRTPEAGSDEAIKSILEQAKRELQVQKADLSHVQPSYAGLKGGGAGGGGSDEAIRSILEQARREMEAQQTALEPLLKASSSSSSSASLSHRDFLNCSLTAPLPPYNPLALSLKKPPSSLLSSPSSPSPILDFSSSVKREGRASLGIDMLGRSSEGSARSGSSGGVGYWREQWWSNMHTDPRRAVSSQTRGELQPGGLQRGKACVCSLSLCPCVRITLLFLYGWSMSEPFSVIVFQGILSDSLSRHKLDTNRWNKLNQRSREPYLRMQPWLNGDQGQNTHIQQAQNQDGEVSSNLWGISHPVCSPQAEGTPKTSASCSPAPESPLSSAEESVNGLAGDPLAPQSSSLKLASEDPSGGESQPGTPLPVPGHSGLSIQEMVAMSPELDTYAITKKVKEVLTDNNLGQRLFGETILGLTQGSVSDLLARPKPWHKLSLKGREPFVRMQLWLQDPHSVEKLMDMKRLEKKAYMKRRLSSLSDNHSVDMGLVGQDYIQGSQSPGHQHLKKARVVLGPEEKEALKRAYQQKPYPSPKTIEELASQLNLKTSTVINWFHNYRSRIRRELFIEEIQAAGGLGPGSEGGSPSLRGSKSGEGDSCDGTES</sequence>
<dbReference type="SMART" id="SM00389">
    <property type="entry name" value="HOX"/>
    <property type="match status" value="1"/>
</dbReference>
<feature type="region of interest" description="Disordered" evidence="15">
    <location>
        <begin position="931"/>
        <end position="950"/>
    </location>
</feature>
<dbReference type="Pfam" id="PF00046">
    <property type="entry name" value="Homeodomain"/>
    <property type="match status" value="1"/>
</dbReference>
<dbReference type="PANTHER" id="PTHR14043">
    <property type="entry name" value="CCAAT DISPLACEMENT PROTEIN-RELATED"/>
    <property type="match status" value="1"/>
</dbReference>
<evidence type="ECO:0000256" key="9">
    <source>
        <dbReference type="ARBA" id="ARBA00023155"/>
    </source>
</evidence>
<comment type="subcellular location">
    <subcellularLocation>
        <location evidence="2 12 13">Nucleus</location>
    </subcellularLocation>
</comment>
<dbReference type="InterPro" id="IPR057476">
    <property type="entry name" value="Cux_N"/>
</dbReference>
<feature type="domain" description="CUT" evidence="17">
    <location>
        <begin position="1038"/>
        <end position="1125"/>
    </location>
</feature>
<dbReference type="Gene3D" id="1.10.10.60">
    <property type="entry name" value="Homeodomain-like"/>
    <property type="match status" value="1"/>
</dbReference>
<feature type="domain" description="CUT" evidence="17">
    <location>
        <begin position="540"/>
        <end position="627"/>
    </location>
</feature>
<proteinExistence type="inferred from homology"/>
<dbReference type="eggNOG" id="KOG2252">
    <property type="taxonomic scope" value="Eukaryota"/>
</dbReference>
<evidence type="ECO:0000256" key="8">
    <source>
        <dbReference type="ARBA" id="ARBA00023125"/>
    </source>
</evidence>
<dbReference type="CDD" id="cd00086">
    <property type="entry name" value="homeodomain"/>
    <property type="match status" value="1"/>
</dbReference>
<dbReference type="eggNOG" id="KOG0963">
    <property type="taxonomic scope" value="Eukaryota"/>
</dbReference>
<feature type="region of interest" description="Disordered" evidence="15">
    <location>
        <begin position="239"/>
        <end position="292"/>
    </location>
</feature>
<dbReference type="Pfam" id="PF02376">
    <property type="entry name" value="CUT"/>
    <property type="match status" value="2"/>
</dbReference>
<comment type="similarity">
    <text evidence="3 14">Belongs to the CUT homeobox family.</text>
</comment>
<evidence type="ECO:0000259" key="16">
    <source>
        <dbReference type="PROSITE" id="PS50071"/>
    </source>
</evidence>
<keyword evidence="5" id="KW-0677">Repeat</keyword>
<feature type="compositionally biased region" description="Polar residues" evidence="15">
    <location>
        <begin position="255"/>
        <end position="266"/>
    </location>
</feature>
<feature type="compositionally biased region" description="Low complexity" evidence="15">
    <location>
        <begin position="434"/>
        <end position="448"/>
    </location>
</feature>
<dbReference type="Bgee" id="ENSGACG00000009915">
    <property type="expression patterns" value="Expressed in camera-type eye and 13 other cell types or tissues"/>
</dbReference>
<reference evidence="18" key="2">
    <citation type="submission" date="2024-04" db="UniProtKB">
        <authorList>
            <consortium name="Ensembl"/>
        </authorList>
    </citation>
    <scope>IDENTIFICATION</scope>
</reference>
<evidence type="ECO:0000256" key="13">
    <source>
        <dbReference type="RuleBase" id="RU000682"/>
    </source>
</evidence>
<feature type="region of interest" description="Disordered" evidence="15">
    <location>
        <begin position="402"/>
        <end position="454"/>
    </location>
</feature>
<keyword evidence="8 12" id="KW-0238">DNA-binding</keyword>
<protein>
    <recommendedName>
        <fullName evidence="14">DNA-binding protein SATB</fullName>
    </recommendedName>
    <alternativeName>
        <fullName evidence="14">Special AT-rich sequence-binding protein</fullName>
    </alternativeName>
</protein>
<dbReference type="PROSITE" id="PS50071">
    <property type="entry name" value="HOMEOBOX_2"/>
    <property type="match status" value="1"/>
</dbReference>
<dbReference type="SMART" id="SM01109">
    <property type="entry name" value="CUT"/>
    <property type="match status" value="3"/>
</dbReference>
<feature type="compositionally biased region" description="Basic and acidic residues" evidence="15">
    <location>
        <begin position="410"/>
        <end position="421"/>
    </location>
</feature>
<evidence type="ECO:0000256" key="11">
    <source>
        <dbReference type="ARBA" id="ARBA00023242"/>
    </source>
</evidence>
<feature type="DNA-binding region" description="Homeobox" evidence="12">
    <location>
        <begin position="1165"/>
        <end position="1224"/>
    </location>
</feature>
<name>G3P689_GASAC</name>
<evidence type="ECO:0000256" key="5">
    <source>
        <dbReference type="ARBA" id="ARBA00022737"/>
    </source>
</evidence>
<dbReference type="FunFam" id="1.10.260.40:FF:000010">
    <property type="entry name" value="Cut-like homeobox 1a"/>
    <property type="match status" value="1"/>
</dbReference>
<evidence type="ECO:0000256" key="12">
    <source>
        <dbReference type="PROSITE-ProRule" id="PRU00108"/>
    </source>
</evidence>
<dbReference type="FunCoup" id="G3P689">
    <property type="interactions" value="416"/>
</dbReference>
<keyword evidence="6 14" id="KW-0805">Transcription regulation</keyword>